<dbReference type="PANTHER" id="PTHR44464:SF1">
    <property type="entry name" value="WD REPEAT-CONTAINING PROTEIN 17"/>
    <property type="match status" value="1"/>
</dbReference>
<protein>
    <submittedName>
        <fullName evidence="1">WD repeat-containing protein 17 isoform X2</fullName>
    </submittedName>
</protein>
<dbReference type="PANTHER" id="PTHR44464">
    <property type="entry name" value="WD REPEAT-CONTAINING PROTEIN 17"/>
    <property type="match status" value="1"/>
</dbReference>
<gene>
    <name evidence="1" type="ORF">C0J50_15304</name>
</gene>
<evidence type="ECO:0000313" key="2">
    <source>
        <dbReference type="Proteomes" id="UP001205998"/>
    </source>
</evidence>
<sequence length="116" mass="12768">RRADQLMQEGNDDVIPYCIATGDVKKLVSFFTSRGQLKEALIVAQGACEGNIHGPAISSINHSTSTDNDNIETYTGRVHTQWLLHGVCWELAEWYFQEGCAVLAACCHLAVDNTEV</sequence>
<dbReference type="AlphaFoldDB" id="A0AAD5AYA8"/>
<dbReference type="Proteomes" id="UP001205998">
    <property type="component" value="Unassembled WGS sequence"/>
</dbReference>
<feature type="non-terminal residue" evidence="1">
    <location>
        <position position="116"/>
    </location>
</feature>
<evidence type="ECO:0000313" key="1">
    <source>
        <dbReference type="EMBL" id="KAI5625189.1"/>
    </source>
</evidence>
<accession>A0AAD5AYA8</accession>
<comment type="caution">
    <text evidence="1">The sequence shown here is derived from an EMBL/GenBank/DDBJ whole genome shotgun (WGS) entry which is preliminary data.</text>
</comment>
<feature type="non-terminal residue" evidence="1">
    <location>
        <position position="1"/>
    </location>
</feature>
<reference evidence="1" key="1">
    <citation type="submission" date="2018-07" db="EMBL/GenBank/DDBJ databases">
        <title>Comparative genomics of catfishes provides insights into carnivory and benthic adaptation.</title>
        <authorList>
            <person name="Zhang Y."/>
            <person name="Wang D."/>
            <person name="Peng Z."/>
            <person name="Zheng S."/>
            <person name="Shao F."/>
            <person name="Tao W."/>
        </authorList>
    </citation>
    <scope>NUCLEOTIDE SEQUENCE</scope>
    <source>
        <strain evidence="1">Chongqing</strain>
    </source>
</reference>
<proteinExistence type="predicted"/>
<dbReference type="EMBL" id="MU551567">
    <property type="protein sequence ID" value="KAI5625189.1"/>
    <property type="molecule type" value="Genomic_DNA"/>
</dbReference>
<keyword evidence="2" id="KW-1185">Reference proteome</keyword>
<organism evidence="1 2">
    <name type="scientific">Silurus asotus</name>
    <name type="common">Amur catfish</name>
    <name type="synonym">Parasilurus asotus</name>
    <dbReference type="NCBI Taxonomy" id="30991"/>
    <lineage>
        <taxon>Eukaryota</taxon>
        <taxon>Metazoa</taxon>
        <taxon>Chordata</taxon>
        <taxon>Craniata</taxon>
        <taxon>Vertebrata</taxon>
        <taxon>Euteleostomi</taxon>
        <taxon>Actinopterygii</taxon>
        <taxon>Neopterygii</taxon>
        <taxon>Teleostei</taxon>
        <taxon>Ostariophysi</taxon>
        <taxon>Siluriformes</taxon>
        <taxon>Siluridae</taxon>
        <taxon>Silurus</taxon>
    </lineage>
</organism>
<name>A0AAD5AYA8_SILAS</name>